<dbReference type="OrthoDB" id="263024at2"/>
<feature type="region of interest" description="Disordered" evidence="1">
    <location>
        <begin position="1"/>
        <end position="25"/>
    </location>
</feature>
<accession>A0A5C6FHU4</accession>
<feature type="compositionally biased region" description="Polar residues" evidence="1">
    <location>
        <begin position="1"/>
        <end position="15"/>
    </location>
</feature>
<evidence type="ECO:0000256" key="2">
    <source>
        <dbReference type="SAM" id="Phobius"/>
    </source>
</evidence>
<gene>
    <name evidence="3" type="ORF">V7x_53850</name>
</gene>
<keyword evidence="2" id="KW-1133">Transmembrane helix</keyword>
<organism evidence="3 4">
    <name type="scientific">Crateriforma conspicua</name>
    <dbReference type="NCBI Taxonomy" id="2527996"/>
    <lineage>
        <taxon>Bacteria</taxon>
        <taxon>Pseudomonadati</taxon>
        <taxon>Planctomycetota</taxon>
        <taxon>Planctomycetia</taxon>
        <taxon>Planctomycetales</taxon>
        <taxon>Planctomycetaceae</taxon>
        <taxon>Crateriforma</taxon>
    </lineage>
</organism>
<proteinExistence type="predicted"/>
<dbReference type="EMBL" id="SJPZ01000003">
    <property type="protein sequence ID" value="TWU61073.1"/>
    <property type="molecule type" value="Genomic_DNA"/>
</dbReference>
<feature type="transmembrane region" description="Helical" evidence="2">
    <location>
        <begin position="33"/>
        <end position="54"/>
    </location>
</feature>
<evidence type="ECO:0000313" key="4">
    <source>
        <dbReference type="Proteomes" id="UP000316476"/>
    </source>
</evidence>
<reference evidence="3 4" key="1">
    <citation type="submission" date="2019-02" db="EMBL/GenBank/DDBJ databases">
        <title>Deep-cultivation of Planctomycetes and their phenomic and genomic characterization uncovers novel biology.</title>
        <authorList>
            <person name="Wiegand S."/>
            <person name="Jogler M."/>
            <person name="Boedeker C."/>
            <person name="Pinto D."/>
            <person name="Vollmers J."/>
            <person name="Rivas-Marin E."/>
            <person name="Kohn T."/>
            <person name="Peeters S.H."/>
            <person name="Heuer A."/>
            <person name="Rast P."/>
            <person name="Oberbeckmann S."/>
            <person name="Bunk B."/>
            <person name="Jeske O."/>
            <person name="Meyerdierks A."/>
            <person name="Storesund J.E."/>
            <person name="Kallscheuer N."/>
            <person name="Luecker S."/>
            <person name="Lage O.M."/>
            <person name="Pohl T."/>
            <person name="Merkel B.J."/>
            <person name="Hornburger P."/>
            <person name="Mueller R.-W."/>
            <person name="Bruemmer F."/>
            <person name="Labrenz M."/>
            <person name="Spormann A.M."/>
            <person name="Op Den Camp H."/>
            <person name="Overmann J."/>
            <person name="Amann R."/>
            <person name="Jetten M.S.M."/>
            <person name="Mascher T."/>
            <person name="Medema M.H."/>
            <person name="Devos D.P."/>
            <person name="Kaster A.-K."/>
            <person name="Ovreas L."/>
            <person name="Rohde M."/>
            <person name="Galperin M.Y."/>
            <person name="Jogler C."/>
        </authorList>
    </citation>
    <scope>NUCLEOTIDE SEQUENCE [LARGE SCALE GENOMIC DNA]</scope>
    <source>
        <strain evidence="3 4">V7</strain>
    </source>
</reference>
<keyword evidence="2" id="KW-0812">Transmembrane</keyword>
<protein>
    <submittedName>
        <fullName evidence="3">Uncharacterized protein</fullName>
    </submittedName>
</protein>
<evidence type="ECO:0000256" key="1">
    <source>
        <dbReference type="SAM" id="MobiDB-lite"/>
    </source>
</evidence>
<dbReference type="Proteomes" id="UP000316476">
    <property type="component" value="Unassembled WGS sequence"/>
</dbReference>
<sequence length="260" mass="29573">MSTVSHTSETPSGTERPTNRRPRRRWSAARTRGWIIALTIILTAGGLFFGIRLLGYVEGEELSPDTFRQRSFQFYEIPFLQWQITPIRRKVRSDALATYLRQNGLIQASPASQPPVDGEQDASTWHLIRLNRFVRGSSSADAALLVDQMDLDRNGKPYWKTWSTDHPEAAKQLWPEIQRLARRELYILMPGVFEIAQRHTDTTSARGDALNQTIRRYVAGQYDGLIQDAKAANNPALADELLREALADDPEFRLRSVVNP</sequence>
<comment type="caution">
    <text evidence="3">The sequence shown here is derived from an EMBL/GenBank/DDBJ whole genome shotgun (WGS) entry which is preliminary data.</text>
</comment>
<dbReference type="AlphaFoldDB" id="A0A5C6FHU4"/>
<evidence type="ECO:0000313" key="3">
    <source>
        <dbReference type="EMBL" id="TWU61073.1"/>
    </source>
</evidence>
<name>A0A5C6FHU4_9PLAN</name>
<keyword evidence="2" id="KW-0472">Membrane</keyword>
<dbReference type="RefSeq" id="WP_146416406.1">
    <property type="nucleotide sequence ID" value="NZ_SJPZ01000003.1"/>
</dbReference>